<comment type="caution">
    <text evidence="1">The sequence shown here is derived from an EMBL/GenBank/DDBJ whole genome shotgun (WGS) entry which is preliminary data.</text>
</comment>
<sequence>MEWRHGGGVSTCWLLGLLAIAPLARAVDGAWQGSGTQLILTQRGGAVVSPALRPRRPPPADAVVTSVSWHLESERPLAAGVRLAICQGERCFFPDGLAGRSLALTGQPAGNSVTLWLKWSGRGAIVPPVRLLHYRLLINYQSAGRSVVTR</sequence>
<gene>
    <name evidence="1" type="ORF">JZM24_01730</name>
</gene>
<dbReference type="RefSeq" id="WP_215668353.1">
    <property type="nucleotide sequence ID" value="NZ_JAFJYC010000001.1"/>
</dbReference>
<organism evidence="1 2">
    <name type="scientific">Candidatus Sodalis endolongispinus</name>
    <dbReference type="NCBI Taxonomy" id="2812662"/>
    <lineage>
        <taxon>Bacteria</taxon>
        <taxon>Pseudomonadati</taxon>
        <taxon>Pseudomonadota</taxon>
        <taxon>Gammaproteobacteria</taxon>
        <taxon>Enterobacterales</taxon>
        <taxon>Bruguierivoracaceae</taxon>
        <taxon>Sodalis</taxon>
    </lineage>
</organism>
<dbReference type="InterPro" id="IPR009420">
    <property type="entry name" value="FlhE"/>
</dbReference>
<accession>A0ABS5Y8D5</accession>
<name>A0ABS5Y8D5_9GAMM</name>
<evidence type="ECO:0000313" key="1">
    <source>
        <dbReference type="EMBL" id="MBT9431197.1"/>
    </source>
</evidence>
<keyword evidence="2" id="KW-1185">Reference proteome</keyword>
<proteinExistence type="predicted"/>
<evidence type="ECO:0000313" key="2">
    <source>
        <dbReference type="Proteomes" id="UP000811282"/>
    </source>
</evidence>
<dbReference type="Pfam" id="PF06366">
    <property type="entry name" value="FlhE"/>
    <property type="match status" value="1"/>
</dbReference>
<protein>
    <submittedName>
        <fullName evidence="1">Flagellar protein FlhE</fullName>
    </submittedName>
</protein>
<dbReference type="EMBL" id="JAFJYC010000001">
    <property type="protein sequence ID" value="MBT9431197.1"/>
    <property type="molecule type" value="Genomic_DNA"/>
</dbReference>
<keyword evidence="1" id="KW-0969">Cilium</keyword>
<dbReference type="Proteomes" id="UP000811282">
    <property type="component" value="Unassembled WGS sequence"/>
</dbReference>
<keyword evidence="1" id="KW-0282">Flagellum</keyword>
<reference evidence="1 2" key="1">
    <citation type="journal article" date="2021" name="Genome Biol. Evol.">
        <title>The evolution of interdependence in a four-way mealybug symbiosis.</title>
        <authorList>
            <person name="Garber A.I."/>
            <person name="Kupper M."/>
            <person name="Laetsch D.R."/>
            <person name="Weldon S.R."/>
            <person name="Ladinsky M.S."/>
            <person name="Bjorkman P.J."/>
            <person name="McCutcheon J.P."/>
        </authorList>
    </citation>
    <scope>NUCLEOTIDE SEQUENCE [LARGE SCALE GENOMIC DNA]</scope>
    <source>
        <strain evidence="1">SOD</strain>
    </source>
</reference>
<keyword evidence="1" id="KW-0966">Cell projection</keyword>